<organism evidence="1 2">
    <name type="scientific">Candidatus Regiella insecticola 5.15</name>
    <dbReference type="NCBI Taxonomy" id="1005043"/>
    <lineage>
        <taxon>Bacteria</taxon>
        <taxon>Pseudomonadati</taxon>
        <taxon>Pseudomonadota</taxon>
        <taxon>Gammaproteobacteria</taxon>
        <taxon>Enterobacterales</taxon>
        <taxon>Enterobacteriaceae</taxon>
        <taxon>aphid secondary symbionts</taxon>
        <taxon>Candidatus Regiella</taxon>
    </lineage>
</organism>
<sequence length="73" mass="8304">MISRAFASLTDMLSCCHHLVDKNEGHFYALKGKEPNEELMNLSKKRVTVLSINKLSVPELAEERHLIILQLQA</sequence>
<proteinExistence type="predicted"/>
<dbReference type="GO" id="GO:0051301">
    <property type="term" value="P:cell division"/>
    <property type="evidence" value="ECO:0007669"/>
    <property type="project" value="UniProtKB-KW"/>
</dbReference>
<evidence type="ECO:0000313" key="2">
    <source>
        <dbReference type="Proteomes" id="UP000004116"/>
    </source>
</evidence>
<reference evidence="1 2" key="1">
    <citation type="journal article" date="2012" name="Genome Res.">
        <title>Genomic basis of endosymbiont-conferred protection against an insect parasitoid.</title>
        <authorList>
            <person name="Hansen A.K."/>
            <person name="Vorburger C."/>
            <person name="Moran N.A."/>
        </authorList>
    </citation>
    <scope>NUCLEOTIDE SEQUENCE [LARGE SCALE GENOMIC DNA]</scope>
    <source>
        <strain evidence="2">R5.15</strain>
    </source>
</reference>
<dbReference type="Proteomes" id="UP000004116">
    <property type="component" value="Unassembled WGS sequence"/>
</dbReference>
<keyword evidence="1" id="KW-0131">Cell cycle</keyword>
<keyword evidence="2" id="KW-1185">Reference proteome</keyword>
<dbReference type="GO" id="GO:0008649">
    <property type="term" value="F:rRNA methyltransferase activity"/>
    <property type="evidence" value="ECO:0007669"/>
    <property type="project" value="InterPro"/>
</dbReference>
<dbReference type="GO" id="GO:0005737">
    <property type="term" value="C:cytoplasm"/>
    <property type="evidence" value="ECO:0007669"/>
    <property type="project" value="InterPro"/>
</dbReference>
<accession>G2GZC1</accession>
<keyword evidence="1" id="KW-0808">Transferase</keyword>
<dbReference type="Gene3D" id="3.40.50.150">
    <property type="entry name" value="Vaccinia Virus protein VP39"/>
    <property type="match status" value="1"/>
</dbReference>
<dbReference type="InterPro" id="IPR003682">
    <property type="entry name" value="rRNA_ssu_MeTfrase_G"/>
</dbReference>
<keyword evidence="1" id="KW-0132">Cell division</keyword>
<dbReference type="Pfam" id="PF02527">
    <property type="entry name" value="GidB"/>
    <property type="match status" value="1"/>
</dbReference>
<comment type="caution">
    <text evidence="1">The sequence shown here is derived from an EMBL/GenBank/DDBJ whole genome shotgun (WGS) entry which is preliminary data.</text>
</comment>
<evidence type="ECO:0000313" key="1">
    <source>
        <dbReference type="EMBL" id="EGY28897.1"/>
    </source>
</evidence>
<name>G2GZC1_9ENTR</name>
<gene>
    <name evidence="1" type="ORF">Rin_00011360</name>
</gene>
<protein>
    <submittedName>
        <fullName evidence="1">Putative S-adenosylmethionine-dependent methyltransferase involved in bacterial cell division</fullName>
    </submittedName>
</protein>
<dbReference type="AlphaFoldDB" id="G2GZC1"/>
<dbReference type="EMBL" id="AGCA01000285">
    <property type="protein sequence ID" value="EGY28897.1"/>
    <property type="molecule type" value="Genomic_DNA"/>
</dbReference>
<keyword evidence="1" id="KW-0489">Methyltransferase</keyword>
<dbReference type="InterPro" id="IPR029063">
    <property type="entry name" value="SAM-dependent_MTases_sf"/>
</dbReference>
<dbReference type="PATRIC" id="fig|1005043.3.peg.1022"/>